<dbReference type="AlphaFoldDB" id="A0A8J6U388"/>
<sequence length="686" mass="79289">MKDLINKLYKNHSLIYKGLLFLCTSFLIVYLFPKSGKFRYNFEKGKPWQSENLYAPFDFAIKKTDEEITFEKQNIIDNSVLYFDIDSSVEPKVKDLYKEQFKKVFGDSLPVRSFETVYNTGLEIMEELYAFGILNETYDYADTRIITLLEERTKKQDGFFADLIKLDAVSIIINKELESKGLLAYKTNFTSLFFDIIEPNLTFDKSFTEKALEEELSRIAYTRGSIEKETLIISKGEVIEGDKYQVLKSLESEYESQVWTKSNYNWIIFAYTVLVALALLMLLLFLRKYRVEVFENNTKVTFIFFNVFLMVFMTTLVVNYNSEFVYVVPICILPLILKAFFDARLGLFSHVITVLLLGFIVPNSYEYTFLQIIAGIVTILTVSELYKRANLFISVGQITLIYIVAYFAFFLIHEGSIETIKWEMFKWFLLGGLATLFVQPLIYAYERFFGLVSDVSLLELSDTNSKLLKELSNKAPGTFHHSLNVANLAEASANEIHANAMLVRVGALYHDIGKMKNPTYFTENQLTGLNPHDELSPKESARVIIDHVINGIEIAKKNNLPDRVIDFIRSHHGTNLVYYFYMKEKKEYEETNIQPDPADFSYPGPKPFSKETAILMMCDSIEAASKSLKEPTSTKIDSFVENIIDKQIEDGQFLNADITFKEIQKIKKVLKRKLANIYHLRIEYPE</sequence>
<evidence type="ECO:0000256" key="1">
    <source>
        <dbReference type="SAM" id="Phobius"/>
    </source>
</evidence>
<dbReference type="InterPro" id="IPR011621">
    <property type="entry name" value="Metal-dep_PHydrolase_7TM_intra"/>
</dbReference>
<dbReference type="CDD" id="cd00077">
    <property type="entry name" value="HDc"/>
    <property type="match status" value="1"/>
</dbReference>
<keyword evidence="1" id="KW-1133">Transmembrane helix</keyword>
<organism evidence="3 4">
    <name type="scientific">Aestuariibaculum marinum</name>
    <dbReference type="NCBI Taxonomy" id="2683592"/>
    <lineage>
        <taxon>Bacteria</taxon>
        <taxon>Pseudomonadati</taxon>
        <taxon>Bacteroidota</taxon>
        <taxon>Flavobacteriia</taxon>
        <taxon>Flavobacteriales</taxon>
        <taxon>Flavobacteriaceae</taxon>
    </lineage>
</organism>
<dbReference type="SMART" id="SM00471">
    <property type="entry name" value="HDc"/>
    <property type="match status" value="1"/>
</dbReference>
<accession>A0A8J6U388</accession>
<feature type="transmembrane region" description="Helical" evidence="1">
    <location>
        <begin position="266"/>
        <end position="286"/>
    </location>
</feature>
<proteinExistence type="predicted"/>
<gene>
    <name evidence="3" type="ORF">ICJ85_02440</name>
</gene>
<dbReference type="SUPFAM" id="SSF109604">
    <property type="entry name" value="HD-domain/PDEase-like"/>
    <property type="match status" value="1"/>
</dbReference>
<keyword evidence="1" id="KW-0472">Membrane</keyword>
<dbReference type="InterPro" id="IPR006674">
    <property type="entry name" value="HD_domain"/>
</dbReference>
<dbReference type="Proteomes" id="UP000621516">
    <property type="component" value="Unassembled WGS sequence"/>
</dbReference>
<evidence type="ECO:0000313" key="4">
    <source>
        <dbReference type="Proteomes" id="UP000621516"/>
    </source>
</evidence>
<dbReference type="Pfam" id="PF01966">
    <property type="entry name" value="HD"/>
    <property type="match status" value="1"/>
</dbReference>
<dbReference type="PROSITE" id="PS51831">
    <property type="entry name" value="HD"/>
    <property type="match status" value="1"/>
</dbReference>
<dbReference type="RefSeq" id="WP_188222174.1">
    <property type="nucleotide sequence ID" value="NZ_JACVXD010000001.1"/>
</dbReference>
<evidence type="ECO:0000259" key="2">
    <source>
        <dbReference type="PROSITE" id="PS51831"/>
    </source>
</evidence>
<comment type="caution">
    <text evidence="3">The sequence shown here is derived from an EMBL/GenBank/DDBJ whole genome shotgun (WGS) entry which is preliminary data.</text>
</comment>
<feature type="transmembrane region" description="Helical" evidence="1">
    <location>
        <begin position="324"/>
        <end position="340"/>
    </location>
</feature>
<evidence type="ECO:0000313" key="3">
    <source>
        <dbReference type="EMBL" id="MBD0822867.1"/>
    </source>
</evidence>
<feature type="transmembrane region" description="Helical" evidence="1">
    <location>
        <begin position="14"/>
        <end position="32"/>
    </location>
</feature>
<name>A0A8J6U388_9FLAO</name>
<dbReference type="InterPro" id="IPR011624">
    <property type="entry name" value="Metal-dep_PHydrolase_7TM_extra"/>
</dbReference>
<feature type="transmembrane region" description="Helical" evidence="1">
    <location>
        <begin position="298"/>
        <end position="318"/>
    </location>
</feature>
<dbReference type="InterPro" id="IPR052722">
    <property type="entry name" value="PgpH_phosphodiesterase"/>
</dbReference>
<dbReference type="InterPro" id="IPR006675">
    <property type="entry name" value="HDIG_dom"/>
</dbReference>
<dbReference type="PANTHER" id="PTHR36442:SF1">
    <property type="entry name" value="CYCLIC-DI-AMP PHOSPHODIESTERASE PGPH"/>
    <property type="match status" value="1"/>
</dbReference>
<dbReference type="NCBIfam" id="TIGR00277">
    <property type="entry name" value="HDIG"/>
    <property type="match status" value="1"/>
</dbReference>
<reference evidence="3 4" key="1">
    <citation type="journal article" date="2018" name="J. Microbiol.">
        <title>Aestuariibaculum marinum sp. nov., a marine bacterium isolated from seawater in South Korea.</title>
        <authorList>
            <person name="Choi J."/>
            <person name="Lee D."/>
            <person name="Jang J.H."/>
            <person name="Cha S."/>
            <person name="Seo T."/>
        </authorList>
    </citation>
    <scope>NUCLEOTIDE SEQUENCE [LARGE SCALE GENOMIC DNA]</scope>
    <source>
        <strain evidence="3 4">IP7</strain>
    </source>
</reference>
<dbReference type="Pfam" id="PF07697">
    <property type="entry name" value="7TMR-HDED"/>
    <property type="match status" value="1"/>
</dbReference>
<dbReference type="PANTHER" id="PTHR36442">
    <property type="entry name" value="CYCLIC-DI-AMP PHOSPHODIESTERASE PGPH"/>
    <property type="match status" value="1"/>
</dbReference>
<dbReference type="Gene3D" id="1.10.3210.10">
    <property type="entry name" value="Hypothetical protein af1432"/>
    <property type="match status" value="1"/>
</dbReference>
<feature type="domain" description="HD" evidence="2">
    <location>
        <begin position="478"/>
        <end position="624"/>
    </location>
</feature>
<protein>
    <submittedName>
        <fullName evidence="3">HDIG domain-containing protein</fullName>
    </submittedName>
</protein>
<feature type="transmembrane region" description="Helical" evidence="1">
    <location>
        <begin position="424"/>
        <end position="445"/>
    </location>
</feature>
<feature type="transmembrane region" description="Helical" evidence="1">
    <location>
        <begin position="391"/>
        <end position="412"/>
    </location>
</feature>
<keyword evidence="1" id="KW-0812">Transmembrane</keyword>
<dbReference type="InterPro" id="IPR003607">
    <property type="entry name" value="HD/PDEase_dom"/>
</dbReference>
<dbReference type="EMBL" id="JACVXD010000001">
    <property type="protein sequence ID" value="MBD0822867.1"/>
    <property type="molecule type" value="Genomic_DNA"/>
</dbReference>
<keyword evidence="4" id="KW-1185">Reference proteome</keyword>
<dbReference type="Pfam" id="PF07698">
    <property type="entry name" value="7TM-7TMR_HD"/>
    <property type="match status" value="1"/>
</dbReference>